<proteinExistence type="predicted"/>
<keyword evidence="2" id="KW-1185">Reference proteome</keyword>
<protein>
    <recommendedName>
        <fullName evidence="3">Haemolysin activator HlyB C-terminal domain-containing protein</fullName>
    </recommendedName>
</protein>
<sequence length="354" mass="37556">MSAPVRFLVVVVAGWGAVRAMTLGAIPGFTVSYAKEPPALSLPPIATTQFPPLPPVEMDAFQQPQMAYAAARRMPTFYYQPYPYPAGPAPASTAIAPRPQWQLPSTQPLAFASAEAADDWQVASFAGFPPRQSRPVAILPAQPPPQPKLDRVQMSSWALLRGEPSPGALANGGTLGGSQAGARLTYAFNHWIAASIRTSSPVGGSRGAEVAGGVRLTPFRSIPVAFTVERRQSVSPSGGGRSAFAVFAEGGLYRQPLPWKFNLDAYVQAGVVGFSSRDLFADGAFAVSRPVWGRISAGFGVWGGVQPSLYRVDAGPRISVRVRDNIYAHVDWRQRLAGTARPASGPALTLAADF</sequence>
<comment type="caution">
    <text evidence="1">The sequence shown here is derived from an EMBL/GenBank/DDBJ whole genome shotgun (WGS) entry which is preliminary data.</text>
</comment>
<name>A0ABT0RFP8_9SPHN</name>
<evidence type="ECO:0000313" key="1">
    <source>
        <dbReference type="EMBL" id="MCL6679076.1"/>
    </source>
</evidence>
<dbReference type="RefSeq" id="WP_249867997.1">
    <property type="nucleotide sequence ID" value="NZ_JAMGBC010000001.1"/>
</dbReference>
<dbReference type="Proteomes" id="UP001165343">
    <property type="component" value="Unassembled WGS sequence"/>
</dbReference>
<gene>
    <name evidence="1" type="ORF">LZ519_07065</name>
</gene>
<organism evidence="1 2">
    <name type="scientific">Sphingomonas anseongensis</name>
    <dbReference type="NCBI Taxonomy" id="2908207"/>
    <lineage>
        <taxon>Bacteria</taxon>
        <taxon>Pseudomonadati</taxon>
        <taxon>Pseudomonadota</taxon>
        <taxon>Alphaproteobacteria</taxon>
        <taxon>Sphingomonadales</taxon>
        <taxon>Sphingomonadaceae</taxon>
        <taxon>Sphingomonas</taxon>
    </lineage>
</organism>
<reference evidence="1" key="1">
    <citation type="submission" date="2022-05" db="EMBL/GenBank/DDBJ databases">
        <authorList>
            <person name="Jo J.-H."/>
            <person name="Im W.-T."/>
        </authorList>
    </citation>
    <scope>NUCLEOTIDE SEQUENCE</scope>
    <source>
        <strain evidence="1">RG327</strain>
    </source>
</reference>
<accession>A0ABT0RFP8</accession>
<evidence type="ECO:0008006" key="3">
    <source>
        <dbReference type="Google" id="ProtNLM"/>
    </source>
</evidence>
<dbReference type="EMBL" id="JAMGBC010000001">
    <property type="protein sequence ID" value="MCL6679076.1"/>
    <property type="molecule type" value="Genomic_DNA"/>
</dbReference>
<evidence type="ECO:0000313" key="2">
    <source>
        <dbReference type="Proteomes" id="UP001165343"/>
    </source>
</evidence>